<reference evidence="3 4" key="1">
    <citation type="submission" date="2018-10" db="EMBL/GenBank/DDBJ databases">
        <authorList>
            <person name="Jung H.S."/>
            <person name="Jeon C.O."/>
        </authorList>
    </citation>
    <scope>NUCLEOTIDE SEQUENCE [LARGE SCALE GENOMIC DNA]</scope>
    <source>
        <strain evidence="3 4">MA-7-27</strain>
    </source>
</reference>
<gene>
    <name evidence="3" type="ORF">D9R08_14660</name>
</gene>
<evidence type="ECO:0000259" key="2">
    <source>
        <dbReference type="Pfam" id="PF13439"/>
    </source>
</evidence>
<name>A0A3L9XYF0_9RHOB</name>
<feature type="domain" description="Glycosyltransferase subfamily 4-like N-terminal" evidence="2">
    <location>
        <begin position="12"/>
        <end position="173"/>
    </location>
</feature>
<evidence type="ECO:0000256" key="1">
    <source>
        <dbReference type="SAM" id="MobiDB-lite"/>
    </source>
</evidence>
<protein>
    <submittedName>
        <fullName evidence="3">Glycosyltransferase</fullName>
    </submittedName>
</protein>
<dbReference type="PANTHER" id="PTHR12526">
    <property type="entry name" value="GLYCOSYLTRANSFERASE"/>
    <property type="match status" value="1"/>
</dbReference>
<dbReference type="Proteomes" id="UP000281343">
    <property type="component" value="Unassembled WGS sequence"/>
</dbReference>
<evidence type="ECO:0000313" key="3">
    <source>
        <dbReference type="EMBL" id="RMA41544.1"/>
    </source>
</evidence>
<dbReference type="SUPFAM" id="SSF53756">
    <property type="entry name" value="UDP-Glycosyltransferase/glycogen phosphorylase"/>
    <property type="match status" value="1"/>
</dbReference>
<dbReference type="Pfam" id="PF13439">
    <property type="entry name" value="Glyco_transf_4"/>
    <property type="match status" value="1"/>
</dbReference>
<dbReference type="RefSeq" id="WP_121898803.1">
    <property type="nucleotide sequence ID" value="NZ_RCNT01000007.1"/>
</dbReference>
<dbReference type="Pfam" id="PF13692">
    <property type="entry name" value="Glyco_trans_1_4"/>
    <property type="match status" value="1"/>
</dbReference>
<feature type="region of interest" description="Disordered" evidence="1">
    <location>
        <begin position="374"/>
        <end position="405"/>
    </location>
</feature>
<proteinExistence type="predicted"/>
<feature type="compositionally biased region" description="Basic and acidic residues" evidence="1">
    <location>
        <begin position="391"/>
        <end position="405"/>
    </location>
</feature>
<keyword evidence="4" id="KW-1185">Reference proteome</keyword>
<keyword evidence="3" id="KW-0808">Transferase</keyword>
<dbReference type="Gene3D" id="3.40.50.2000">
    <property type="entry name" value="Glycogen Phosphorylase B"/>
    <property type="match status" value="2"/>
</dbReference>
<organism evidence="3 4">
    <name type="scientific">Rhodophyticola porphyridii</name>
    <dbReference type="NCBI Taxonomy" id="1852017"/>
    <lineage>
        <taxon>Bacteria</taxon>
        <taxon>Pseudomonadati</taxon>
        <taxon>Pseudomonadota</taxon>
        <taxon>Alphaproteobacteria</taxon>
        <taxon>Rhodobacterales</taxon>
        <taxon>Roseobacteraceae</taxon>
        <taxon>Rhodophyticola</taxon>
    </lineage>
</organism>
<dbReference type="OrthoDB" id="9790710at2"/>
<dbReference type="EMBL" id="RCNT01000007">
    <property type="protein sequence ID" value="RMA41544.1"/>
    <property type="molecule type" value="Genomic_DNA"/>
</dbReference>
<dbReference type="AlphaFoldDB" id="A0A3L9XYF0"/>
<dbReference type="InterPro" id="IPR028098">
    <property type="entry name" value="Glyco_trans_4-like_N"/>
</dbReference>
<sequence>MKVVHIITSTGVGGAQIMLSRYLRALGPSRKSHSVISLMAQGPISEELQDIGIPVHHLGLSQGAKSWRAVRDLRQKLAAEAPDVIFGWMYHGCLAALIGRVGLRNTALVWGIHHSLADIRAEKASTRMVVRILATFSHRVDGISYCSSTSRTQHEATGFAGDRAWVIPNAVDAAVFRPDPDARARLTELCGISKDCQIIGTVARNHPMKDHVAMVRAVAKLLADGRDVHGVLMGTGQANGPAKAEAAALGIANHISCLETRADVAALVPAFDAFLLSSAWGEAFPLAVAEAMAAGVLCVVTDVGDCAELVGPSGAVVPPRDVDGMARALRGILDLEPAERTAAGLAARARVAERFSFDPYIAAHETFYLNAMQHRGSGRVRPETDTGTATDGKKTEPAERPEATR</sequence>
<comment type="caution">
    <text evidence="3">The sequence shown here is derived from an EMBL/GenBank/DDBJ whole genome shotgun (WGS) entry which is preliminary data.</text>
</comment>
<evidence type="ECO:0000313" key="4">
    <source>
        <dbReference type="Proteomes" id="UP000281343"/>
    </source>
</evidence>
<dbReference type="GO" id="GO:0016757">
    <property type="term" value="F:glycosyltransferase activity"/>
    <property type="evidence" value="ECO:0007669"/>
    <property type="project" value="UniProtKB-ARBA"/>
</dbReference>
<accession>A0A3L9XYF0</accession>